<gene>
    <name evidence="2" type="ORF">CJ030_MR1G002511</name>
</gene>
<comment type="caution">
    <text evidence="2">The sequence shown here is derived from an EMBL/GenBank/DDBJ whole genome shotgun (WGS) entry which is preliminary data.</text>
</comment>
<feature type="region of interest" description="Disordered" evidence="1">
    <location>
        <begin position="42"/>
        <end position="70"/>
    </location>
</feature>
<dbReference type="EMBL" id="RXIC02000019">
    <property type="protein sequence ID" value="KAB1226966.1"/>
    <property type="molecule type" value="Genomic_DNA"/>
</dbReference>
<evidence type="ECO:0000313" key="3">
    <source>
        <dbReference type="Proteomes" id="UP000516437"/>
    </source>
</evidence>
<organism evidence="2 3">
    <name type="scientific">Morella rubra</name>
    <name type="common">Chinese bayberry</name>
    <dbReference type="NCBI Taxonomy" id="262757"/>
    <lineage>
        <taxon>Eukaryota</taxon>
        <taxon>Viridiplantae</taxon>
        <taxon>Streptophyta</taxon>
        <taxon>Embryophyta</taxon>
        <taxon>Tracheophyta</taxon>
        <taxon>Spermatophyta</taxon>
        <taxon>Magnoliopsida</taxon>
        <taxon>eudicotyledons</taxon>
        <taxon>Gunneridae</taxon>
        <taxon>Pentapetalae</taxon>
        <taxon>rosids</taxon>
        <taxon>fabids</taxon>
        <taxon>Fagales</taxon>
        <taxon>Myricaceae</taxon>
        <taxon>Morella</taxon>
    </lineage>
</organism>
<evidence type="ECO:0000313" key="2">
    <source>
        <dbReference type="EMBL" id="KAB1226966.1"/>
    </source>
</evidence>
<dbReference type="AlphaFoldDB" id="A0A6A1WQQ9"/>
<accession>A0A6A1WQQ9</accession>
<proteinExistence type="predicted"/>
<dbReference type="Proteomes" id="UP000516437">
    <property type="component" value="Chromosome 1"/>
</dbReference>
<evidence type="ECO:0000256" key="1">
    <source>
        <dbReference type="SAM" id="MobiDB-lite"/>
    </source>
</evidence>
<protein>
    <submittedName>
        <fullName evidence="2">Uncharacterized protein</fullName>
    </submittedName>
</protein>
<name>A0A6A1WQQ9_9ROSI</name>
<sequence>MLVATGVPILPNEKIRTPIGPLSHTTFSRSVTYLPHAGAHVTGDVDPYEDTMDGGPPPRSHPTRRGGRSTYEVGQSFLSQVERPPWMDMLLDEFTMRMDKRFEKIERRSVN</sequence>
<reference evidence="2 3" key="1">
    <citation type="journal article" date="2019" name="Plant Biotechnol. J.">
        <title>The red bayberry genome and genetic basis of sex determination.</title>
        <authorList>
            <person name="Jia H.M."/>
            <person name="Jia H.J."/>
            <person name="Cai Q.L."/>
            <person name="Wang Y."/>
            <person name="Zhao H.B."/>
            <person name="Yang W.F."/>
            <person name="Wang G.Y."/>
            <person name="Li Y.H."/>
            <person name="Zhan D.L."/>
            <person name="Shen Y.T."/>
            <person name="Niu Q.F."/>
            <person name="Chang L."/>
            <person name="Qiu J."/>
            <person name="Zhao L."/>
            <person name="Xie H.B."/>
            <person name="Fu W.Y."/>
            <person name="Jin J."/>
            <person name="Li X.W."/>
            <person name="Jiao Y."/>
            <person name="Zhou C.C."/>
            <person name="Tu T."/>
            <person name="Chai C.Y."/>
            <person name="Gao J.L."/>
            <person name="Fan L.J."/>
            <person name="van de Weg E."/>
            <person name="Wang J.Y."/>
            <person name="Gao Z.S."/>
        </authorList>
    </citation>
    <scope>NUCLEOTIDE SEQUENCE [LARGE SCALE GENOMIC DNA]</scope>
    <source>
        <tissue evidence="2">Leaves</tissue>
    </source>
</reference>
<keyword evidence="3" id="KW-1185">Reference proteome</keyword>